<keyword evidence="2 5" id="KW-0132">Cell division</keyword>
<keyword evidence="4 5" id="KW-0131">Cell cycle</keyword>
<comment type="similarity">
    <text evidence="5 6">Belongs to the FtsA/MreB family.</text>
</comment>
<dbReference type="CDD" id="cd24048">
    <property type="entry name" value="ASKHA_NBD_FtsA"/>
    <property type="match status" value="1"/>
</dbReference>
<dbReference type="Pfam" id="PF14450">
    <property type="entry name" value="FtsA"/>
    <property type="match status" value="1"/>
</dbReference>
<evidence type="ECO:0000256" key="7">
    <source>
        <dbReference type="SAM" id="MobiDB-lite"/>
    </source>
</evidence>
<dbReference type="InterPro" id="IPR003494">
    <property type="entry name" value="SHS2_FtsA"/>
</dbReference>
<dbReference type="Gene3D" id="3.30.1490.110">
    <property type="match status" value="1"/>
</dbReference>
<dbReference type="RefSeq" id="WP_171595367.1">
    <property type="nucleotide sequence ID" value="NZ_RZNH01000013.1"/>
</dbReference>
<dbReference type="InterPro" id="IPR020823">
    <property type="entry name" value="Cell_div_FtsA"/>
</dbReference>
<evidence type="ECO:0000256" key="1">
    <source>
        <dbReference type="ARBA" id="ARBA00022475"/>
    </source>
</evidence>
<dbReference type="NCBIfam" id="TIGR01174">
    <property type="entry name" value="ftsA"/>
    <property type="match status" value="1"/>
</dbReference>
<feature type="domain" description="SHS2" evidence="8">
    <location>
        <begin position="8"/>
        <end position="196"/>
    </location>
</feature>
<keyword evidence="3 5" id="KW-0472">Membrane</keyword>
<proteinExistence type="inferred from homology"/>
<dbReference type="Pfam" id="PF02491">
    <property type="entry name" value="SHS2_FTSA"/>
    <property type="match status" value="1"/>
</dbReference>
<dbReference type="PANTHER" id="PTHR32432:SF4">
    <property type="entry name" value="CELL DIVISION PROTEIN FTSA"/>
    <property type="match status" value="1"/>
</dbReference>
<name>A0ABX1WVX5_9BACT</name>
<evidence type="ECO:0000256" key="4">
    <source>
        <dbReference type="ARBA" id="ARBA00023306"/>
    </source>
</evidence>
<dbReference type="PIRSF" id="PIRSF003101">
    <property type="entry name" value="FtsA"/>
    <property type="match status" value="1"/>
</dbReference>
<feature type="region of interest" description="Disordered" evidence="7">
    <location>
        <begin position="381"/>
        <end position="401"/>
    </location>
</feature>
<keyword evidence="10" id="KW-1185">Reference proteome</keyword>
<comment type="subcellular location">
    <subcellularLocation>
        <location evidence="5">Cell membrane</location>
        <topology evidence="5">Peripheral membrane protein</topology>
        <orientation evidence="5">Cytoplasmic side</orientation>
    </subcellularLocation>
    <text evidence="5">Localizes to the Z ring in an FtsZ-dependent manner. Targeted to the membrane through a conserved C-terminal amphipathic helix.</text>
</comment>
<accession>A0ABX1WVX5</accession>
<evidence type="ECO:0000313" key="10">
    <source>
        <dbReference type="Proteomes" id="UP000732105"/>
    </source>
</evidence>
<evidence type="ECO:0000259" key="8">
    <source>
        <dbReference type="SMART" id="SM00842"/>
    </source>
</evidence>
<reference evidence="9 10" key="1">
    <citation type="submission" date="2018-12" db="EMBL/GenBank/DDBJ databases">
        <title>Marinifilum JC070 sp. nov., a marine bacterium isolated from Yongle Blue Hole in the South China Sea.</title>
        <authorList>
            <person name="Fu T."/>
        </authorList>
    </citation>
    <scope>NUCLEOTIDE SEQUENCE [LARGE SCALE GENOMIC DNA]</scope>
    <source>
        <strain evidence="9 10">JC070</strain>
    </source>
</reference>
<dbReference type="EMBL" id="RZNH01000013">
    <property type="protein sequence ID" value="NOU60091.1"/>
    <property type="molecule type" value="Genomic_DNA"/>
</dbReference>
<evidence type="ECO:0000256" key="2">
    <source>
        <dbReference type="ARBA" id="ARBA00022618"/>
    </source>
</evidence>
<dbReference type="HAMAP" id="MF_02033">
    <property type="entry name" value="FtsA"/>
    <property type="match status" value="1"/>
</dbReference>
<evidence type="ECO:0000256" key="6">
    <source>
        <dbReference type="PIRNR" id="PIRNR003101"/>
    </source>
</evidence>
<sequence length="420" mass="46017">MIGNNNIVAAIDIGTTKIVAILGEFTPDGKLNILGMEKTVSKGVKRGVIHDIELTIEAINDAVARLKAKTNQEISKVYVGIAGQHIRIVKERKFKYIENSIEEITKEDIEQITNENYKHPVEIGEQILHVIPQEFVVDKEVGIKNPLGMAGRRLDGHFNIIIGRTASARNIEKCVKEVGLEVEELVLEPLASSLAVLTREEKEAGVVLVDIGGGTTDVTVYFDGVLKHTSVIPFGGDNVTRDIKEACSVLLRQAEALKIQFGEAVSDLASDDKVVSIPATGGWDEKDISFKFIAQIIQCRMEEIIDSVKLQVESTGLKDKIGAGIVLTGGGSLLTNLDLLTEQRTELDVRIGFPRNLRVNLDENLDHPMYSTSIGLLLKGMEKPKPKPEESTDVNGHKPKKKRGIAAFLGSLFDTHDVDM</sequence>
<dbReference type="SUPFAM" id="SSF53067">
    <property type="entry name" value="Actin-like ATPase domain"/>
    <property type="match status" value="2"/>
</dbReference>
<evidence type="ECO:0000256" key="5">
    <source>
        <dbReference type="HAMAP-Rule" id="MF_02033"/>
    </source>
</evidence>
<protein>
    <recommendedName>
        <fullName evidence="5 6">Cell division protein FtsA</fullName>
    </recommendedName>
</protein>
<dbReference type="PANTHER" id="PTHR32432">
    <property type="entry name" value="CELL DIVISION PROTEIN FTSA-RELATED"/>
    <property type="match status" value="1"/>
</dbReference>
<keyword evidence="1 5" id="KW-1003">Cell membrane</keyword>
<comment type="caution">
    <text evidence="9">The sequence shown here is derived from an EMBL/GenBank/DDBJ whole genome shotgun (WGS) entry which is preliminary data.</text>
</comment>
<feature type="compositionally biased region" description="Basic and acidic residues" evidence="7">
    <location>
        <begin position="381"/>
        <end position="390"/>
    </location>
</feature>
<comment type="subunit">
    <text evidence="5">Self-interacts. Interacts with FtsZ.</text>
</comment>
<evidence type="ECO:0000313" key="9">
    <source>
        <dbReference type="EMBL" id="NOU60091.1"/>
    </source>
</evidence>
<dbReference type="InterPro" id="IPR043129">
    <property type="entry name" value="ATPase_NBD"/>
</dbReference>
<comment type="function">
    <text evidence="5 6">Cell division protein that is involved in the assembly of the Z ring. May serve as a membrane anchor for the Z ring.</text>
</comment>
<organism evidence="9 10">
    <name type="scientific">Marinifilum caeruleilacunae</name>
    <dbReference type="NCBI Taxonomy" id="2499076"/>
    <lineage>
        <taxon>Bacteria</taxon>
        <taxon>Pseudomonadati</taxon>
        <taxon>Bacteroidota</taxon>
        <taxon>Bacteroidia</taxon>
        <taxon>Marinilabiliales</taxon>
        <taxon>Marinifilaceae</taxon>
    </lineage>
</organism>
<gene>
    <name evidence="5 9" type="primary">ftsA</name>
    <name evidence="9" type="ORF">ELS83_09660</name>
</gene>
<dbReference type="Proteomes" id="UP000732105">
    <property type="component" value="Unassembled WGS sequence"/>
</dbReference>
<dbReference type="Gene3D" id="3.30.420.40">
    <property type="match status" value="2"/>
</dbReference>
<dbReference type="SMART" id="SM00842">
    <property type="entry name" value="FtsA"/>
    <property type="match status" value="1"/>
</dbReference>
<dbReference type="InterPro" id="IPR050696">
    <property type="entry name" value="FtsA/MreB"/>
</dbReference>
<evidence type="ECO:0000256" key="3">
    <source>
        <dbReference type="ARBA" id="ARBA00023136"/>
    </source>
</evidence>
<dbReference type="GO" id="GO:0051301">
    <property type="term" value="P:cell division"/>
    <property type="evidence" value="ECO:0007669"/>
    <property type="project" value="UniProtKB-KW"/>
</dbReference>